<reference evidence="2" key="1">
    <citation type="journal article" date="2023" name="G3 (Bethesda)">
        <title>A reference genome for the long-term kleptoplast-retaining sea slug Elysia crispata morphotype clarki.</title>
        <authorList>
            <person name="Eastman K.E."/>
            <person name="Pendleton A.L."/>
            <person name="Shaikh M.A."/>
            <person name="Suttiyut T."/>
            <person name="Ogas R."/>
            <person name="Tomko P."/>
            <person name="Gavelis G."/>
            <person name="Widhalm J.R."/>
            <person name="Wisecaver J.H."/>
        </authorList>
    </citation>
    <scope>NUCLEOTIDE SEQUENCE</scope>
    <source>
        <strain evidence="2">ECLA1</strain>
    </source>
</reference>
<feature type="region of interest" description="Disordered" evidence="1">
    <location>
        <begin position="1"/>
        <end position="39"/>
    </location>
</feature>
<comment type="caution">
    <text evidence="2">The sequence shown here is derived from an EMBL/GenBank/DDBJ whole genome shotgun (WGS) entry which is preliminary data.</text>
</comment>
<dbReference type="AlphaFoldDB" id="A0AAE0ZYR2"/>
<evidence type="ECO:0000313" key="2">
    <source>
        <dbReference type="EMBL" id="KAK3778134.1"/>
    </source>
</evidence>
<evidence type="ECO:0000313" key="3">
    <source>
        <dbReference type="Proteomes" id="UP001283361"/>
    </source>
</evidence>
<name>A0AAE0ZYR2_9GAST</name>
<gene>
    <name evidence="2" type="ORF">RRG08_052281</name>
</gene>
<organism evidence="2 3">
    <name type="scientific">Elysia crispata</name>
    <name type="common">lettuce slug</name>
    <dbReference type="NCBI Taxonomy" id="231223"/>
    <lineage>
        <taxon>Eukaryota</taxon>
        <taxon>Metazoa</taxon>
        <taxon>Spiralia</taxon>
        <taxon>Lophotrochozoa</taxon>
        <taxon>Mollusca</taxon>
        <taxon>Gastropoda</taxon>
        <taxon>Heterobranchia</taxon>
        <taxon>Euthyneura</taxon>
        <taxon>Panpulmonata</taxon>
        <taxon>Sacoglossa</taxon>
        <taxon>Placobranchoidea</taxon>
        <taxon>Plakobranchidae</taxon>
        <taxon>Elysia</taxon>
    </lineage>
</organism>
<accession>A0AAE0ZYR2</accession>
<dbReference type="EMBL" id="JAWDGP010003009">
    <property type="protein sequence ID" value="KAK3778134.1"/>
    <property type="molecule type" value="Genomic_DNA"/>
</dbReference>
<dbReference type="Proteomes" id="UP001283361">
    <property type="component" value="Unassembled WGS sequence"/>
</dbReference>
<sequence length="78" mass="8696">MEFQATPTHVGGQRHFARRSQDNPGSFPRPTPTSRRQTPAILMAGGPVSDRRWRCIASLRQTLLKEKNPPMPSMPGSL</sequence>
<evidence type="ECO:0000256" key="1">
    <source>
        <dbReference type="SAM" id="MobiDB-lite"/>
    </source>
</evidence>
<keyword evidence="3" id="KW-1185">Reference proteome</keyword>
<protein>
    <submittedName>
        <fullName evidence="2">Uncharacterized protein</fullName>
    </submittedName>
</protein>
<proteinExistence type="predicted"/>